<feature type="compositionally biased region" description="Low complexity" evidence="2">
    <location>
        <begin position="325"/>
        <end position="342"/>
    </location>
</feature>
<dbReference type="AlphaFoldDB" id="A0AAV0C712"/>
<feature type="region of interest" description="Disordered" evidence="2">
    <location>
        <begin position="304"/>
        <end position="424"/>
    </location>
</feature>
<feature type="compositionally biased region" description="Polar residues" evidence="2">
    <location>
        <begin position="392"/>
        <end position="405"/>
    </location>
</feature>
<feature type="coiled-coil region" evidence="1">
    <location>
        <begin position="43"/>
        <end position="105"/>
    </location>
</feature>
<keyword evidence="4" id="KW-1185">Reference proteome</keyword>
<comment type="caution">
    <text evidence="3">The sequence shown here is derived from an EMBL/GenBank/DDBJ whole genome shotgun (WGS) entry which is preliminary data.</text>
</comment>
<proteinExistence type="predicted"/>
<evidence type="ECO:0000256" key="1">
    <source>
        <dbReference type="SAM" id="Coils"/>
    </source>
</evidence>
<evidence type="ECO:0000256" key="2">
    <source>
        <dbReference type="SAM" id="MobiDB-lite"/>
    </source>
</evidence>
<name>A0AAV0C712_9ASTE</name>
<feature type="compositionally biased region" description="Basic and acidic residues" evidence="2">
    <location>
        <begin position="354"/>
        <end position="374"/>
    </location>
</feature>
<organism evidence="3 4">
    <name type="scientific">Cuscuta epithymum</name>
    <dbReference type="NCBI Taxonomy" id="186058"/>
    <lineage>
        <taxon>Eukaryota</taxon>
        <taxon>Viridiplantae</taxon>
        <taxon>Streptophyta</taxon>
        <taxon>Embryophyta</taxon>
        <taxon>Tracheophyta</taxon>
        <taxon>Spermatophyta</taxon>
        <taxon>Magnoliopsida</taxon>
        <taxon>eudicotyledons</taxon>
        <taxon>Gunneridae</taxon>
        <taxon>Pentapetalae</taxon>
        <taxon>asterids</taxon>
        <taxon>lamiids</taxon>
        <taxon>Solanales</taxon>
        <taxon>Convolvulaceae</taxon>
        <taxon>Cuscuteae</taxon>
        <taxon>Cuscuta</taxon>
        <taxon>Cuscuta subgen. Cuscuta</taxon>
    </lineage>
</organism>
<evidence type="ECO:0000313" key="3">
    <source>
        <dbReference type="EMBL" id="CAH9066190.1"/>
    </source>
</evidence>
<sequence length="585" mass="66758">MTTPNIADKVTVLSAQNKNADNTVSTPNPFNSACSKTDMHDKFKELEEKYNRLYDVYNQLREKQTCSNIKIINSEKTITKLTTENKRLSASEKELTEKLRTTEKERIRLFGVNNLLMERRGALYTKIKELEDLLAKRDQTDQTIFLNQPKDTRFYNAREGLGLTNPQNLKKVNCRQLYDVRYMKIGLTKLMAFTGAEETNALEDEKRKTKAGVEVPFDYTELNKSYKTKEPPLTPADEVITYAPEKETVQDGEEPSTLEPVVKPAYIPPLVRKFAELKESFDKEKQVFELERDQLLKEISMLKTSSQSITVSQPSSHSSSEKCLENSTNSSKTSSTHSEPPSQTGNHVKKRVEKRGEWIEEKLRRRKKEEESHLGNKNQRSSALFYVKNKSRSGISELSTSSTRSGVPRNFLSEPSTSNAKRVAPKCSSSKTSFKNCYSSTCSLNCVKSMKVCCFDSDSFSNKDKNVNVQRCLKKSTSVKVNVEGEYKLPCLKYPLKVHSLKHLKRLSQETILKDHLSEHSLTVNEISLAPKFKQQWVPKAEAEKLRTPNTSQSAGLGSQIKQKLKHFFDIDKEGPTWRWVPKCT</sequence>
<keyword evidence="1" id="KW-0175">Coiled coil</keyword>
<feature type="compositionally biased region" description="Low complexity" evidence="2">
    <location>
        <begin position="305"/>
        <end position="318"/>
    </location>
</feature>
<evidence type="ECO:0000313" key="4">
    <source>
        <dbReference type="Proteomes" id="UP001152523"/>
    </source>
</evidence>
<dbReference type="Proteomes" id="UP001152523">
    <property type="component" value="Unassembled WGS sequence"/>
</dbReference>
<gene>
    <name evidence="3" type="ORF">CEPIT_LOCUS2385</name>
</gene>
<dbReference type="EMBL" id="CAMAPF010000012">
    <property type="protein sequence ID" value="CAH9066190.1"/>
    <property type="molecule type" value="Genomic_DNA"/>
</dbReference>
<reference evidence="3" key="1">
    <citation type="submission" date="2022-07" db="EMBL/GenBank/DDBJ databases">
        <authorList>
            <person name="Macas J."/>
            <person name="Novak P."/>
            <person name="Neumann P."/>
        </authorList>
    </citation>
    <scope>NUCLEOTIDE SEQUENCE</scope>
</reference>
<protein>
    <submittedName>
        <fullName evidence="3">Uncharacterized protein</fullName>
    </submittedName>
</protein>
<accession>A0AAV0C712</accession>